<gene>
    <name evidence="3" type="ORF">S01H1_01890</name>
</gene>
<accession>X0T8B3</accession>
<dbReference type="PANTHER" id="PTHR42687:SF1">
    <property type="entry name" value="L-THREONINE 3-DEHYDROGENASE, MITOCHONDRIAL"/>
    <property type="match status" value="1"/>
</dbReference>
<comment type="similarity">
    <text evidence="1">Belongs to the NAD(P)-dependent epimerase/dehydratase family.</text>
</comment>
<dbReference type="GO" id="GO:0008743">
    <property type="term" value="F:L-threonine 3-dehydrogenase activity"/>
    <property type="evidence" value="ECO:0007669"/>
    <property type="project" value="TreeGrafter"/>
</dbReference>
<dbReference type="InterPro" id="IPR036291">
    <property type="entry name" value="NAD(P)-bd_dom_sf"/>
</dbReference>
<dbReference type="GO" id="GO:0006567">
    <property type="term" value="P:L-threonine catabolic process"/>
    <property type="evidence" value="ECO:0007669"/>
    <property type="project" value="TreeGrafter"/>
</dbReference>
<feature type="non-terminal residue" evidence="3">
    <location>
        <position position="300"/>
    </location>
</feature>
<dbReference type="InterPro" id="IPR051225">
    <property type="entry name" value="NAD(P)_epim/dehydratase"/>
</dbReference>
<proteinExistence type="inferred from homology"/>
<protein>
    <recommendedName>
        <fullName evidence="2">NAD-dependent epimerase/dehydratase domain-containing protein</fullName>
    </recommendedName>
</protein>
<dbReference type="Pfam" id="PF01370">
    <property type="entry name" value="Epimerase"/>
    <property type="match status" value="1"/>
</dbReference>
<reference evidence="3" key="1">
    <citation type="journal article" date="2014" name="Front. Microbiol.">
        <title>High frequency of phylogenetically diverse reductive dehalogenase-homologous genes in deep subseafloor sedimentary metagenomes.</title>
        <authorList>
            <person name="Kawai M."/>
            <person name="Futagami T."/>
            <person name="Toyoda A."/>
            <person name="Takaki Y."/>
            <person name="Nishi S."/>
            <person name="Hori S."/>
            <person name="Arai W."/>
            <person name="Tsubouchi T."/>
            <person name="Morono Y."/>
            <person name="Uchiyama I."/>
            <person name="Ito T."/>
            <person name="Fujiyama A."/>
            <person name="Inagaki F."/>
            <person name="Takami H."/>
        </authorList>
    </citation>
    <scope>NUCLEOTIDE SEQUENCE</scope>
    <source>
        <strain evidence="3">Expedition CK06-06</strain>
    </source>
</reference>
<dbReference type="PANTHER" id="PTHR42687">
    <property type="entry name" value="L-THREONINE 3-DEHYDROGENASE"/>
    <property type="match status" value="1"/>
</dbReference>
<name>X0T8B3_9ZZZZ</name>
<organism evidence="3">
    <name type="scientific">marine sediment metagenome</name>
    <dbReference type="NCBI Taxonomy" id="412755"/>
    <lineage>
        <taxon>unclassified sequences</taxon>
        <taxon>metagenomes</taxon>
        <taxon>ecological metagenomes</taxon>
    </lineage>
</organism>
<evidence type="ECO:0000313" key="3">
    <source>
        <dbReference type="EMBL" id="GAF83551.1"/>
    </source>
</evidence>
<dbReference type="Gene3D" id="3.40.50.720">
    <property type="entry name" value="NAD(P)-binding Rossmann-like Domain"/>
    <property type="match status" value="1"/>
</dbReference>
<comment type="caution">
    <text evidence="3">The sequence shown here is derived from an EMBL/GenBank/DDBJ whole genome shotgun (WGS) entry which is preliminary data.</text>
</comment>
<sequence>MANCMITGGFGFVGRHLTRMLLERRDKVTIFDVVPASKFLEDVMDRLTVKVGDLGNWVHVTEAVKENRIDTIYHIGAAIPPITEHDPSVAFYSNIVGTFNVLEAARLLDVHSVILASTQSSYEEGDAFIPDNYSQRPNTFYGMTKVCDERLGEAYWRKFGVNFRGVRYCIVNGPGRGGVNPGQFVIWTLQMAALGRPFKVFVEPETEVATIYVKDAARALIDLNDADESRLTKRVYSLFGYAVTAQQLVDVAKKYLPGADLSFRVNAEMMQKVRDLNLPRRMDASPAERDWGFKPQFDLD</sequence>
<evidence type="ECO:0000259" key="2">
    <source>
        <dbReference type="Pfam" id="PF01370"/>
    </source>
</evidence>
<evidence type="ECO:0000256" key="1">
    <source>
        <dbReference type="ARBA" id="ARBA00007637"/>
    </source>
</evidence>
<dbReference type="AlphaFoldDB" id="X0T8B3"/>
<dbReference type="InterPro" id="IPR001509">
    <property type="entry name" value="Epimerase_deHydtase"/>
</dbReference>
<dbReference type="EMBL" id="BARS01000864">
    <property type="protein sequence ID" value="GAF83551.1"/>
    <property type="molecule type" value="Genomic_DNA"/>
</dbReference>
<dbReference type="SUPFAM" id="SSF51735">
    <property type="entry name" value="NAD(P)-binding Rossmann-fold domains"/>
    <property type="match status" value="1"/>
</dbReference>
<feature type="domain" description="NAD-dependent epimerase/dehydratase" evidence="2">
    <location>
        <begin position="5"/>
        <end position="234"/>
    </location>
</feature>